<dbReference type="Proteomes" id="UP001150924">
    <property type="component" value="Unassembled WGS sequence"/>
</dbReference>
<proteinExistence type="predicted"/>
<dbReference type="EMBL" id="JAPNKE010000002">
    <property type="protein sequence ID" value="MCY1010511.1"/>
    <property type="molecule type" value="Genomic_DNA"/>
</dbReference>
<organism evidence="1 2">
    <name type="scientific">Nannocystis pusilla</name>
    <dbReference type="NCBI Taxonomy" id="889268"/>
    <lineage>
        <taxon>Bacteria</taxon>
        <taxon>Pseudomonadati</taxon>
        <taxon>Myxococcota</taxon>
        <taxon>Polyangia</taxon>
        <taxon>Nannocystales</taxon>
        <taxon>Nannocystaceae</taxon>
        <taxon>Nannocystis</taxon>
    </lineage>
</organism>
<dbReference type="AlphaFoldDB" id="A0A9X3J0E6"/>
<reference evidence="1" key="1">
    <citation type="submission" date="2022-11" db="EMBL/GenBank/DDBJ databases">
        <title>Minimal conservation of predation-associated metabolite biosynthetic gene clusters underscores biosynthetic potential of Myxococcota including descriptions for ten novel species: Archangium lansinium sp. nov., Myxococcus landrumus sp. nov., Nannocystis bai.</title>
        <authorList>
            <person name="Ahearne A."/>
            <person name="Stevens C."/>
            <person name="Phillips K."/>
        </authorList>
    </citation>
    <scope>NUCLEOTIDE SEQUENCE</scope>
    <source>
        <strain evidence="1">Na p29</strain>
    </source>
</reference>
<sequence>MQPGGFGSPRSWSVPTSQIMVVPPLLASPLPEPVDSSVVELEPVPLELLPGEPPMLESARPVEVVDEVIGGMVVNGDVSACDGWQASARPRARTMGRDRGRIPEV</sequence>
<name>A0A9X3J0E6_9BACT</name>
<evidence type="ECO:0000313" key="2">
    <source>
        <dbReference type="Proteomes" id="UP001150924"/>
    </source>
</evidence>
<accession>A0A9X3J0E6</accession>
<keyword evidence="2" id="KW-1185">Reference proteome</keyword>
<evidence type="ECO:0000313" key="1">
    <source>
        <dbReference type="EMBL" id="MCY1010511.1"/>
    </source>
</evidence>
<comment type="caution">
    <text evidence="1">The sequence shown here is derived from an EMBL/GenBank/DDBJ whole genome shotgun (WGS) entry which is preliminary data.</text>
</comment>
<gene>
    <name evidence="1" type="ORF">OV079_34095</name>
</gene>
<protein>
    <submittedName>
        <fullName evidence="1">Uncharacterized protein</fullName>
    </submittedName>
</protein>
<dbReference type="RefSeq" id="WP_267773483.1">
    <property type="nucleotide sequence ID" value="NZ_JAPNKE010000002.1"/>
</dbReference>